<comment type="subcellular location">
    <subcellularLocation>
        <location evidence="1">Cell membrane</location>
        <topology evidence="1">Single-pass type I membrane protein</topology>
    </subcellularLocation>
</comment>
<keyword evidence="8" id="KW-1133">Transmembrane helix</keyword>
<keyword evidence="10 14" id="KW-0675">Receptor</keyword>
<evidence type="ECO:0000259" key="13">
    <source>
        <dbReference type="Pfam" id="PF08263"/>
    </source>
</evidence>
<comment type="similarity">
    <text evidence="2">Belongs to the RLP family.</text>
</comment>
<organism evidence="14 15">
    <name type="scientific">Morella rubra</name>
    <name type="common">Chinese bayberry</name>
    <dbReference type="NCBI Taxonomy" id="262757"/>
    <lineage>
        <taxon>Eukaryota</taxon>
        <taxon>Viridiplantae</taxon>
        <taxon>Streptophyta</taxon>
        <taxon>Embryophyta</taxon>
        <taxon>Tracheophyta</taxon>
        <taxon>Spermatophyta</taxon>
        <taxon>Magnoliopsida</taxon>
        <taxon>eudicotyledons</taxon>
        <taxon>Gunneridae</taxon>
        <taxon>Pentapetalae</taxon>
        <taxon>rosids</taxon>
        <taxon>fabids</taxon>
        <taxon>Fagales</taxon>
        <taxon>Myricaceae</taxon>
        <taxon>Morella</taxon>
    </lineage>
</organism>
<evidence type="ECO:0000256" key="2">
    <source>
        <dbReference type="ARBA" id="ARBA00009592"/>
    </source>
</evidence>
<evidence type="ECO:0000256" key="6">
    <source>
        <dbReference type="ARBA" id="ARBA00022729"/>
    </source>
</evidence>
<reference evidence="14 15" key="1">
    <citation type="journal article" date="2019" name="Plant Biotechnol. J.">
        <title>The red bayberry genome and genetic basis of sex determination.</title>
        <authorList>
            <person name="Jia H.M."/>
            <person name="Jia H.J."/>
            <person name="Cai Q.L."/>
            <person name="Wang Y."/>
            <person name="Zhao H.B."/>
            <person name="Yang W.F."/>
            <person name="Wang G.Y."/>
            <person name="Li Y.H."/>
            <person name="Zhan D.L."/>
            <person name="Shen Y.T."/>
            <person name="Niu Q.F."/>
            <person name="Chang L."/>
            <person name="Qiu J."/>
            <person name="Zhao L."/>
            <person name="Xie H.B."/>
            <person name="Fu W.Y."/>
            <person name="Jin J."/>
            <person name="Li X.W."/>
            <person name="Jiao Y."/>
            <person name="Zhou C.C."/>
            <person name="Tu T."/>
            <person name="Chai C.Y."/>
            <person name="Gao J.L."/>
            <person name="Fan L.J."/>
            <person name="van de Weg E."/>
            <person name="Wang J.Y."/>
            <person name="Gao Z.S."/>
        </authorList>
    </citation>
    <scope>NUCLEOTIDE SEQUENCE [LARGE SCALE GENOMIC DNA]</scope>
    <source>
        <tissue evidence="14">Leaves</tissue>
    </source>
</reference>
<dbReference type="GO" id="GO:0005886">
    <property type="term" value="C:plasma membrane"/>
    <property type="evidence" value="ECO:0007669"/>
    <property type="project" value="UniProtKB-SubCell"/>
</dbReference>
<comment type="caution">
    <text evidence="14">The sequence shown here is derived from an EMBL/GenBank/DDBJ whole genome shotgun (WGS) entry which is preliminary data.</text>
</comment>
<evidence type="ECO:0000256" key="4">
    <source>
        <dbReference type="ARBA" id="ARBA00022614"/>
    </source>
</evidence>
<evidence type="ECO:0000256" key="11">
    <source>
        <dbReference type="ARBA" id="ARBA00023180"/>
    </source>
</evidence>
<accession>A0A6A1WTZ2</accession>
<keyword evidence="3" id="KW-1003">Cell membrane</keyword>
<keyword evidence="15" id="KW-1185">Reference proteome</keyword>
<feature type="signal peptide" evidence="12">
    <location>
        <begin position="1"/>
        <end position="27"/>
    </location>
</feature>
<evidence type="ECO:0000256" key="1">
    <source>
        <dbReference type="ARBA" id="ARBA00004251"/>
    </source>
</evidence>
<evidence type="ECO:0000256" key="9">
    <source>
        <dbReference type="ARBA" id="ARBA00023136"/>
    </source>
</evidence>
<dbReference type="Pfam" id="PF00560">
    <property type="entry name" value="LRR_1"/>
    <property type="match status" value="7"/>
</dbReference>
<dbReference type="Proteomes" id="UP000516437">
    <property type="component" value="Chromosome 1"/>
</dbReference>
<dbReference type="EMBL" id="RXIC02000019">
    <property type="protein sequence ID" value="KAB1227248.1"/>
    <property type="molecule type" value="Genomic_DNA"/>
</dbReference>
<dbReference type="InterPro" id="IPR003591">
    <property type="entry name" value="Leu-rich_rpt_typical-subtyp"/>
</dbReference>
<sequence>MRISLFSSLFLMPLCSLFLGFCIYVVSDQCLGDQQSLLLQLKKSLQFDHPSSRKLVHWNPNDDCCFWAGVTCNEGRVIGLDLSSEWISGGRLDSSSSLFSLRYLEHLNLADNDFTGSEFPDRFLELKNLSYLNLSGVGFRGQIPIGISQLTKLVTLDLSDPLGISSANPLKIESPDLATLFQNLSALKELYLDGVDISAGGYEWCRALSSSLPNLSVLSMSRCKLSGPLDSSLLNLQSLSFIHLGGNNFSAPLPEFFADFQNLTSLSLPECELKGEFPQKILLVPTLQIADLSGNDELQGSLSEFPLNGSLRTLVLSGTGFSGRLPHSIGYLKMLSRVDLSYCSFSGPIPSTLTSLTQLVYWAMRHNNFTGPIPSFNMAKNLTEIHLAGNRLTGEITSNRWEELVNLKILDLNDNLLEGSIPSSLFSLPSLQYLFLGYNRFSGQVDEFFNISAFQFFQIDLSGNNLEGPIPMSLFDLPHLEYLSLSSNNFNGSFQLNLIFQLFRSLLILDLSANNLSIECSQTNFSLFSSVLPPITLRLAFSKLNSFPDCLRNQSNLLSLDLSNNHIQGEIPKWVWELPYLHYLNLSFNNLVNREQYLLNSSSLDVMDLRSNQLQGPLPAVTSNLLYMDLSRNNFSSIVPASISSNKLYGRIPGSICNATQLRFLDVSDNSISGSIPQCLIGMSETLYVLNLRRNNLTGTISDTFPSSCGLEVLALNGNQLEGELPKSLASCTILKILDIGNNCIEDSFPCYLEDMSWLGILILRFNKFYGPIGCPRKVQHELLSVYATQLLEKDNSGCHALLRDDNVLHLLLKEQSNWHKMLQATRRSVP</sequence>
<evidence type="ECO:0000256" key="3">
    <source>
        <dbReference type="ARBA" id="ARBA00022475"/>
    </source>
</evidence>
<keyword evidence="4" id="KW-0433">Leucine-rich repeat</keyword>
<dbReference type="SUPFAM" id="SSF52058">
    <property type="entry name" value="L domain-like"/>
    <property type="match status" value="3"/>
</dbReference>
<dbReference type="Pfam" id="PF13516">
    <property type="entry name" value="LRR_6"/>
    <property type="match status" value="1"/>
</dbReference>
<evidence type="ECO:0000256" key="8">
    <source>
        <dbReference type="ARBA" id="ARBA00022989"/>
    </source>
</evidence>
<keyword evidence="6 12" id="KW-0732">Signal</keyword>
<dbReference type="Gene3D" id="3.80.10.10">
    <property type="entry name" value="Ribonuclease Inhibitor"/>
    <property type="match status" value="6"/>
</dbReference>
<dbReference type="InterPro" id="IPR032675">
    <property type="entry name" value="LRR_dom_sf"/>
</dbReference>
<evidence type="ECO:0000256" key="5">
    <source>
        <dbReference type="ARBA" id="ARBA00022692"/>
    </source>
</evidence>
<name>A0A6A1WTZ2_9ROSI</name>
<dbReference type="InterPro" id="IPR001611">
    <property type="entry name" value="Leu-rich_rpt"/>
</dbReference>
<dbReference type="SMART" id="SM00369">
    <property type="entry name" value="LRR_TYP"/>
    <property type="match status" value="5"/>
</dbReference>
<dbReference type="InterPro" id="IPR013210">
    <property type="entry name" value="LRR_N_plant-typ"/>
</dbReference>
<keyword evidence="7" id="KW-0677">Repeat</keyword>
<dbReference type="AlphaFoldDB" id="A0A6A1WTZ2"/>
<dbReference type="FunFam" id="3.80.10.10:FF:000095">
    <property type="entry name" value="LRR receptor-like serine/threonine-protein kinase GSO1"/>
    <property type="match status" value="1"/>
</dbReference>
<evidence type="ECO:0000313" key="14">
    <source>
        <dbReference type="EMBL" id="KAB1227248.1"/>
    </source>
</evidence>
<evidence type="ECO:0000256" key="12">
    <source>
        <dbReference type="SAM" id="SignalP"/>
    </source>
</evidence>
<protein>
    <submittedName>
        <fullName evidence="14">Receptor-like protein 12</fullName>
    </submittedName>
</protein>
<evidence type="ECO:0000256" key="10">
    <source>
        <dbReference type="ARBA" id="ARBA00023170"/>
    </source>
</evidence>
<dbReference type="Pfam" id="PF13855">
    <property type="entry name" value="LRR_8"/>
    <property type="match status" value="1"/>
</dbReference>
<gene>
    <name evidence="14" type="ORF">CJ030_MR1G029382</name>
</gene>
<dbReference type="Pfam" id="PF08263">
    <property type="entry name" value="LRRNT_2"/>
    <property type="match status" value="1"/>
</dbReference>
<dbReference type="OrthoDB" id="1394818at2759"/>
<feature type="chain" id="PRO_5025431686" evidence="12">
    <location>
        <begin position="28"/>
        <end position="831"/>
    </location>
</feature>
<dbReference type="PANTHER" id="PTHR48061">
    <property type="entry name" value="LEUCINE-RICH REPEAT RECEPTOR PROTEIN KINASE EMS1-LIKE-RELATED"/>
    <property type="match status" value="1"/>
</dbReference>
<dbReference type="PANTHER" id="PTHR48061:SF2">
    <property type="entry name" value="RECEPTOR LIKE PROTEIN 30-LIKE"/>
    <property type="match status" value="1"/>
</dbReference>
<keyword evidence="5" id="KW-0812">Transmembrane</keyword>
<dbReference type="InterPro" id="IPR046956">
    <property type="entry name" value="RLP23-like"/>
</dbReference>
<feature type="domain" description="Leucine-rich repeat-containing N-terminal plant-type" evidence="13">
    <location>
        <begin position="33"/>
        <end position="73"/>
    </location>
</feature>
<proteinExistence type="inferred from homology"/>
<keyword evidence="11" id="KW-0325">Glycoprotein</keyword>
<keyword evidence="9" id="KW-0472">Membrane</keyword>
<evidence type="ECO:0000256" key="7">
    <source>
        <dbReference type="ARBA" id="ARBA00022737"/>
    </source>
</evidence>
<evidence type="ECO:0000313" key="15">
    <source>
        <dbReference type="Proteomes" id="UP000516437"/>
    </source>
</evidence>